<dbReference type="Gene3D" id="3.40.33.10">
    <property type="entry name" value="CAP"/>
    <property type="match status" value="1"/>
</dbReference>
<dbReference type="PANTHER" id="PTHR31157:SF1">
    <property type="entry name" value="SCP DOMAIN-CONTAINING PROTEIN"/>
    <property type="match status" value="1"/>
</dbReference>
<dbReference type="SUPFAM" id="SSF55797">
    <property type="entry name" value="PR-1-like"/>
    <property type="match status" value="1"/>
</dbReference>
<dbReference type="EMBL" id="CP126969">
    <property type="protein sequence ID" value="WIM67359.1"/>
    <property type="molecule type" value="Genomic_DNA"/>
</dbReference>
<reference evidence="3 4" key="1">
    <citation type="submission" date="2023-05" db="EMBL/GenBank/DDBJ databases">
        <title>Corynebacterium suedekumii sp. nov. and Corynebacterium breve sp. nov. isolated from raw cow's milk.</title>
        <authorList>
            <person name="Baer M.K."/>
            <person name="Mehl L."/>
            <person name="Hellmuth R."/>
            <person name="Marke G."/>
            <person name="Lipski A."/>
        </authorList>
    </citation>
    <scope>NUCLEOTIDE SEQUENCE [LARGE SCALE GENOMIC DNA]</scope>
    <source>
        <strain evidence="3 4">R4</strain>
    </source>
</reference>
<gene>
    <name evidence="3" type="ORF">QP027_09660</name>
</gene>
<name>A0ABY8VCG3_9CORY</name>
<feature type="domain" description="SCP" evidence="2">
    <location>
        <begin position="45"/>
        <end position="154"/>
    </location>
</feature>
<evidence type="ECO:0000256" key="1">
    <source>
        <dbReference type="SAM" id="SignalP"/>
    </source>
</evidence>
<evidence type="ECO:0000313" key="3">
    <source>
        <dbReference type="EMBL" id="WIM67359.1"/>
    </source>
</evidence>
<dbReference type="InterPro" id="IPR014044">
    <property type="entry name" value="CAP_dom"/>
</dbReference>
<feature type="chain" id="PRO_5046251653" evidence="1">
    <location>
        <begin position="21"/>
        <end position="157"/>
    </location>
</feature>
<keyword evidence="4" id="KW-1185">Reference proteome</keyword>
<dbReference type="RefSeq" id="WP_284824400.1">
    <property type="nucleotide sequence ID" value="NZ_CP126969.1"/>
</dbReference>
<dbReference type="PANTHER" id="PTHR31157">
    <property type="entry name" value="SCP DOMAIN-CONTAINING PROTEIN"/>
    <property type="match status" value="1"/>
</dbReference>
<feature type="signal peptide" evidence="1">
    <location>
        <begin position="1"/>
        <end position="20"/>
    </location>
</feature>
<dbReference type="Pfam" id="PF00188">
    <property type="entry name" value="CAP"/>
    <property type="match status" value="1"/>
</dbReference>
<accession>A0ABY8VCG3</accession>
<dbReference type="CDD" id="cd05379">
    <property type="entry name" value="CAP_bacterial"/>
    <property type="match status" value="1"/>
</dbReference>
<evidence type="ECO:0000259" key="2">
    <source>
        <dbReference type="Pfam" id="PF00188"/>
    </source>
</evidence>
<dbReference type="Proteomes" id="UP001225598">
    <property type="component" value="Chromosome"/>
</dbReference>
<evidence type="ECO:0000313" key="4">
    <source>
        <dbReference type="Proteomes" id="UP001225598"/>
    </source>
</evidence>
<protein>
    <submittedName>
        <fullName evidence="3">CAP domain-containing protein</fullName>
    </submittedName>
</protein>
<dbReference type="InterPro" id="IPR035940">
    <property type="entry name" value="CAP_sf"/>
</dbReference>
<sequence length="157" mass="16855">MNILQPIIALILSLVPGAGAPDAAVPAPAPVVSQGSVTQSDLIAETNRARVAEGLAPLKPMNEINNIAQNWANNMAKRDVLVHSSDYHAQYPQGWTKAAENILTTGAHADADYMIDMWLNSPGHRQNMMNPAITHVGVGIATTNDGQQYAVQNFARY</sequence>
<proteinExistence type="predicted"/>
<organism evidence="3 4">
    <name type="scientific">Corynebacterium breve</name>
    <dbReference type="NCBI Taxonomy" id="3049799"/>
    <lineage>
        <taxon>Bacteria</taxon>
        <taxon>Bacillati</taxon>
        <taxon>Actinomycetota</taxon>
        <taxon>Actinomycetes</taxon>
        <taxon>Mycobacteriales</taxon>
        <taxon>Corynebacteriaceae</taxon>
        <taxon>Corynebacterium</taxon>
    </lineage>
</organism>
<keyword evidence="1" id="KW-0732">Signal</keyword>